<dbReference type="AlphaFoldDB" id="A0A5D8QHS4"/>
<gene>
    <name evidence="3" type="primary">spoIVB</name>
    <name evidence="3" type="ORF">FWJ32_00685</name>
</gene>
<dbReference type="InterPro" id="IPR008763">
    <property type="entry name" value="Peptidase_S55"/>
</dbReference>
<keyword evidence="1" id="KW-0472">Membrane</keyword>
<sequence length="424" mass="46835">MVNLNKQKISQILAVFIIFSLIFIDHVFPLRYINDMPDEIRVMEGSQQSFGFKLPRGIKIDFDTSFIQLESEPLTINTIKEGSSSLEFYLFGLLPLKKVTLDVLPGVYVIPGGEPIGVKFKTRGVMVVGLSEVIGIDDRVYRPGRAADIQTGDVILSIDGHEVNSADDITLWLNKVGKDEATLVVERNDKILEKKVKAIKAKSDKNFRLGLWVKDHTAGIGTLTFVTGDDKMFGALGHPITDSSTGEIMTLSEGEIYKTEITSIEEGRRNKPGEIRGVFKDEATPIGYIEKNTAFGIYGYVNDFTGNKRMIPVAFKSEVRTGPAKILIDLDNNGIKAYDVEIQKTVNQSIPSSKSMIINVTDKELLKKTGGIVQGMSGSPIIQNGKLIGAVTHVFVNDPTKGYGVYIEWMMREIETGKYKTVSG</sequence>
<dbReference type="InterPro" id="IPR036034">
    <property type="entry name" value="PDZ_sf"/>
</dbReference>
<protein>
    <submittedName>
        <fullName evidence="3">SpoIVB peptidase</fullName>
        <ecNumber evidence="3">3.4.21.116</ecNumber>
    </submittedName>
</protein>
<dbReference type="SUPFAM" id="SSF50156">
    <property type="entry name" value="PDZ domain-like"/>
    <property type="match status" value="1"/>
</dbReference>
<keyword evidence="1" id="KW-0812">Transmembrane</keyword>
<dbReference type="EMBL" id="VTPS01000001">
    <property type="protein sequence ID" value="TZE83436.1"/>
    <property type="molecule type" value="Genomic_DNA"/>
</dbReference>
<accession>A0A5D8QHS4</accession>
<dbReference type="InterPro" id="IPR001478">
    <property type="entry name" value="PDZ"/>
</dbReference>
<feature type="domain" description="Peptidase S55" evidence="2">
    <location>
        <begin position="190"/>
        <end position="424"/>
    </location>
</feature>
<proteinExistence type="predicted"/>
<dbReference type="Pfam" id="PF05580">
    <property type="entry name" value="Peptidase_S55"/>
    <property type="match status" value="1"/>
</dbReference>
<comment type="caution">
    <text evidence="3">The sequence shown here is derived from an EMBL/GenBank/DDBJ whole genome shotgun (WGS) entry which is preliminary data.</text>
</comment>
<dbReference type="PROSITE" id="PS51494">
    <property type="entry name" value="SPOIVB"/>
    <property type="match status" value="1"/>
</dbReference>
<dbReference type="Proteomes" id="UP000322976">
    <property type="component" value="Unassembled WGS sequence"/>
</dbReference>
<dbReference type="InterPro" id="IPR014219">
    <property type="entry name" value="SpoIVB"/>
</dbReference>
<name>A0A5D8QHS4_9THEO</name>
<dbReference type="GO" id="GO:0016787">
    <property type="term" value="F:hydrolase activity"/>
    <property type="evidence" value="ECO:0007669"/>
    <property type="project" value="UniProtKB-KW"/>
</dbReference>
<dbReference type="Gene3D" id="2.30.42.10">
    <property type="match status" value="1"/>
</dbReference>
<keyword evidence="3" id="KW-0378">Hydrolase</keyword>
<dbReference type="NCBIfam" id="TIGR02860">
    <property type="entry name" value="spore_IV_B"/>
    <property type="match status" value="1"/>
</dbReference>
<evidence type="ECO:0000313" key="4">
    <source>
        <dbReference type="Proteomes" id="UP000322976"/>
    </source>
</evidence>
<reference evidence="3 4" key="1">
    <citation type="submission" date="2019-08" db="EMBL/GenBank/DDBJ databases">
        <title>Calorimonas adulescens gen. nov., sp. nov., an anaerobic thermophilic bacterium from Sakhalin hot spring.</title>
        <authorList>
            <person name="Khomyakova M.A."/>
            <person name="Merkel A.Y."/>
            <person name="Novikov A."/>
            <person name="Bonch-Osmolovskaya E.A."/>
            <person name="Slobodkin A.I."/>
        </authorList>
    </citation>
    <scope>NUCLEOTIDE SEQUENCE [LARGE SCALE GENOMIC DNA]</scope>
    <source>
        <strain evidence="3 4">A05MB</strain>
    </source>
</reference>
<evidence type="ECO:0000259" key="2">
    <source>
        <dbReference type="PROSITE" id="PS51494"/>
    </source>
</evidence>
<dbReference type="Pfam" id="PF13180">
    <property type="entry name" value="PDZ_2"/>
    <property type="match status" value="1"/>
</dbReference>
<keyword evidence="4" id="KW-1185">Reference proteome</keyword>
<dbReference type="SUPFAM" id="SSF50494">
    <property type="entry name" value="Trypsin-like serine proteases"/>
    <property type="match status" value="1"/>
</dbReference>
<keyword evidence="1" id="KW-1133">Transmembrane helix</keyword>
<evidence type="ECO:0000313" key="3">
    <source>
        <dbReference type="EMBL" id="TZE83436.1"/>
    </source>
</evidence>
<dbReference type="EC" id="3.4.21.116" evidence="3"/>
<feature type="transmembrane region" description="Helical" evidence="1">
    <location>
        <begin position="12"/>
        <end position="33"/>
    </location>
</feature>
<organism evidence="3 4">
    <name type="scientific">Calorimonas adulescens</name>
    <dbReference type="NCBI Taxonomy" id="2606906"/>
    <lineage>
        <taxon>Bacteria</taxon>
        <taxon>Bacillati</taxon>
        <taxon>Bacillota</taxon>
        <taxon>Clostridia</taxon>
        <taxon>Thermoanaerobacterales</taxon>
        <taxon>Thermoanaerobacteraceae</taxon>
        <taxon>Calorimonas</taxon>
    </lineage>
</organism>
<dbReference type="InterPro" id="IPR009003">
    <property type="entry name" value="Peptidase_S1_PA"/>
</dbReference>
<evidence type="ECO:0000256" key="1">
    <source>
        <dbReference type="SAM" id="Phobius"/>
    </source>
</evidence>